<feature type="domain" description="YdhG-like" evidence="1">
    <location>
        <begin position="19"/>
        <end position="99"/>
    </location>
</feature>
<dbReference type="RefSeq" id="WP_188465209.1">
    <property type="nucleotide sequence ID" value="NZ_BAABHU010000010.1"/>
</dbReference>
<proteinExistence type="predicted"/>
<dbReference type="SUPFAM" id="SSF159888">
    <property type="entry name" value="YdhG-like"/>
    <property type="match status" value="1"/>
</dbReference>
<dbReference type="Proteomes" id="UP000636010">
    <property type="component" value="Unassembled WGS sequence"/>
</dbReference>
<comment type="caution">
    <text evidence="2">The sequence shown here is derived from an EMBL/GenBank/DDBJ whole genome shotgun (WGS) entry which is preliminary data.</text>
</comment>
<accession>A0ABQ1MPF5</accession>
<dbReference type="Pfam" id="PF08818">
    <property type="entry name" value="DUF1801"/>
    <property type="match status" value="1"/>
</dbReference>
<dbReference type="InterPro" id="IPR014922">
    <property type="entry name" value="YdhG-like"/>
</dbReference>
<organism evidence="2 3">
    <name type="scientific">Marivirga lumbricoides</name>
    <dbReference type="NCBI Taxonomy" id="1046115"/>
    <lineage>
        <taxon>Bacteria</taxon>
        <taxon>Pseudomonadati</taxon>
        <taxon>Bacteroidota</taxon>
        <taxon>Cytophagia</taxon>
        <taxon>Cytophagales</taxon>
        <taxon>Marivirgaceae</taxon>
        <taxon>Marivirga</taxon>
    </lineage>
</organism>
<evidence type="ECO:0000313" key="3">
    <source>
        <dbReference type="Proteomes" id="UP000636010"/>
    </source>
</evidence>
<name>A0ABQ1MPF5_9BACT</name>
<reference evidence="3" key="1">
    <citation type="journal article" date="2019" name="Int. J. Syst. Evol. Microbiol.">
        <title>The Global Catalogue of Microorganisms (GCM) 10K type strain sequencing project: providing services to taxonomists for standard genome sequencing and annotation.</title>
        <authorList>
            <consortium name="The Broad Institute Genomics Platform"/>
            <consortium name="The Broad Institute Genome Sequencing Center for Infectious Disease"/>
            <person name="Wu L."/>
            <person name="Ma J."/>
        </authorList>
    </citation>
    <scope>NUCLEOTIDE SEQUENCE [LARGE SCALE GENOMIC DNA]</scope>
    <source>
        <strain evidence="3">CGMCC 1.10832</strain>
    </source>
</reference>
<protein>
    <recommendedName>
        <fullName evidence="1">YdhG-like domain-containing protein</fullName>
    </recommendedName>
</protein>
<gene>
    <name evidence="2" type="ORF">GCM10011506_31290</name>
</gene>
<evidence type="ECO:0000313" key="2">
    <source>
        <dbReference type="EMBL" id="GGC43441.1"/>
    </source>
</evidence>
<evidence type="ECO:0000259" key="1">
    <source>
        <dbReference type="Pfam" id="PF08818"/>
    </source>
</evidence>
<sequence length="110" mass="12411">MLSIAKTPDQYYKDLADERKPAMEKLRVILKTSLPNGFEETMAYGMPGFVVPHSLYAPGYHGNPKDPLPFLSLASQKNFIALYHMGLYSSTELSQWFQDECAVFIMSTLA</sequence>
<dbReference type="EMBL" id="BMEC01000010">
    <property type="protein sequence ID" value="GGC43441.1"/>
    <property type="molecule type" value="Genomic_DNA"/>
</dbReference>
<keyword evidence="3" id="KW-1185">Reference proteome</keyword>
<dbReference type="Gene3D" id="3.90.1150.200">
    <property type="match status" value="1"/>
</dbReference>